<evidence type="ECO:0000313" key="1">
    <source>
        <dbReference type="EMBL" id="CAH2065341.1"/>
    </source>
</evidence>
<evidence type="ECO:0000313" key="2">
    <source>
        <dbReference type="Proteomes" id="UP000836841"/>
    </source>
</evidence>
<dbReference type="EMBL" id="OU466861">
    <property type="protein sequence ID" value="CAH2065341.1"/>
    <property type="molecule type" value="Genomic_DNA"/>
</dbReference>
<sequence>PEAIFARCHFHEIVTLKDTYREPHLFRSPSPSSDYLKRANYKLLYTQVSIMMDGKTWIQSTYAFSPDGQQMVNIWTSKHGHNQRHQPVHMD</sequence>
<organism evidence="1 2">
    <name type="scientific">Thlaspi arvense</name>
    <name type="common">Field penny-cress</name>
    <dbReference type="NCBI Taxonomy" id="13288"/>
    <lineage>
        <taxon>Eukaryota</taxon>
        <taxon>Viridiplantae</taxon>
        <taxon>Streptophyta</taxon>
        <taxon>Embryophyta</taxon>
        <taxon>Tracheophyta</taxon>
        <taxon>Spermatophyta</taxon>
        <taxon>Magnoliopsida</taxon>
        <taxon>eudicotyledons</taxon>
        <taxon>Gunneridae</taxon>
        <taxon>Pentapetalae</taxon>
        <taxon>rosids</taxon>
        <taxon>malvids</taxon>
        <taxon>Brassicales</taxon>
        <taxon>Brassicaceae</taxon>
        <taxon>Thlaspideae</taxon>
        <taxon>Thlaspi</taxon>
    </lineage>
</organism>
<keyword evidence="2" id="KW-1185">Reference proteome</keyword>
<dbReference type="Proteomes" id="UP000836841">
    <property type="component" value="Chromosome 5"/>
</dbReference>
<proteinExistence type="predicted"/>
<protein>
    <submittedName>
        <fullName evidence="1">Uncharacterized protein</fullName>
    </submittedName>
</protein>
<accession>A0AAU9SH13</accession>
<feature type="non-terminal residue" evidence="1">
    <location>
        <position position="1"/>
    </location>
</feature>
<name>A0AAU9SH13_THLAR</name>
<reference evidence="1 2" key="1">
    <citation type="submission" date="2022-03" db="EMBL/GenBank/DDBJ databases">
        <authorList>
            <person name="Nunn A."/>
            <person name="Chopra R."/>
            <person name="Nunn A."/>
            <person name="Contreras Garrido A."/>
        </authorList>
    </citation>
    <scope>NUCLEOTIDE SEQUENCE [LARGE SCALE GENOMIC DNA]</scope>
</reference>
<gene>
    <name evidence="1" type="ORF">TAV2_LOCUS16580</name>
</gene>
<dbReference type="AlphaFoldDB" id="A0AAU9SH13"/>